<evidence type="ECO:0000256" key="1">
    <source>
        <dbReference type="SAM" id="Phobius"/>
    </source>
</evidence>
<evidence type="ECO:0000313" key="2">
    <source>
        <dbReference type="EMBL" id="VDL78675.1"/>
    </source>
</evidence>
<dbReference type="Proteomes" id="UP000271162">
    <property type="component" value="Unassembled WGS sequence"/>
</dbReference>
<keyword evidence="1" id="KW-1133">Transmembrane helix</keyword>
<sequence>MDRSASVVVDVERVVVVARLALSFSTLVHFLLLMTLVPLELSMEEMEMEVRSYS</sequence>
<keyword evidence="3" id="KW-1185">Reference proteome</keyword>
<dbReference type="WBParaSite" id="NBR_0001508001-mRNA-1">
    <property type="protein sequence ID" value="NBR_0001508001-mRNA-1"/>
    <property type="gene ID" value="NBR_0001508001"/>
</dbReference>
<keyword evidence="1" id="KW-0472">Membrane</keyword>
<reference evidence="4" key="1">
    <citation type="submission" date="2017-02" db="UniProtKB">
        <authorList>
            <consortium name="WormBaseParasite"/>
        </authorList>
    </citation>
    <scope>IDENTIFICATION</scope>
</reference>
<feature type="transmembrane region" description="Helical" evidence="1">
    <location>
        <begin position="20"/>
        <end position="41"/>
    </location>
</feature>
<keyword evidence="1" id="KW-0812">Transmembrane</keyword>
<protein>
    <submittedName>
        <fullName evidence="4">Transmembrane protein</fullName>
    </submittedName>
</protein>
<dbReference type="AlphaFoldDB" id="A0A0N4YEG3"/>
<gene>
    <name evidence="2" type="ORF">NBR_LOCUS15081</name>
</gene>
<reference evidence="2 3" key="2">
    <citation type="submission" date="2018-11" db="EMBL/GenBank/DDBJ databases">
        <authorList>
            <consortium name="Pathogen Informatics"/>
        </authorList>
    </citation>
    <scope>NUCLEOTIDE SEQUENCE [LARGE SCALE GENOMIC DNA]</scope>
</reference>
<evidence type="ECO:0000313" key="4">
    <source>
        <dbReference type="WBParaSite" id="NBR_0001508001-mRNA-1"/>
    </source>
</evidence>
<proteinExistence type="predicted"/>
<dbReference type="EMBL" id="UYSL01021592">
    <property type="protein sequence ID" value="VDL78675.1"/>
    <property type="molecule type" value="Genomic_DNA"/>
</dbReference>
<evidence type="ECO:0000313" key="3">
    <source>
        <dbReference type="Proteomes" id="UP000271162"/>
    </source>
</evidence>
<accession>A0A0N4YEG3</accession>
<name>A0A0N4YEG3_NIPBR</name>
<organism evidence="4">
    <name type="scientific">Nippostrongylus brasiliensis</name>
    <name type="common">Rat hookworm</name>
    <dbReference type="NCBI Taxonomy" id="27835"/>
    <lineage>
        <taxon>Eukaryota</taxon>
        <taxon>Metazoa</taxon>
        <taxon>Ecdysozoa</taxon>
        <taxon>Nematoda</taxon>
        <taxon>Chromadorea</taxon>
        <taxon>Rhabditida</taxon>
        <taxon>Rhabditina</taxon>
        <taxon>Rhabditomorpha</taxon>
        <taxon>Strongyloidea</taxon>
        <taxon>Heligmosomidae</taxon>
        <taxon>Nippostrongylus</taxon>
    </lineage>
</organism>